<reference evidence="2 3" key="1">
    <citation type="submission" date="2015-10" db="EMBL/GenBank/DDBJ databases">
        <title>Metagenome-Assembled Genomes uncover a global brackish microbiome.</title>
        <authorList>
            <person name="Hugerth L.W."/>
            <person name="Larsson J."/>
            <person name="Alneberg J."/>
            <person name="Lindh M.V."/>
            <person name="Legrand C."/>
            <person name="Pinhassi J."/>
            <person name="Andersson A.F."/>
        </authorList>
    </citation>
    <scope>NUCLEOTIDE SEQUENCE [LARGE SCALE GENOMIC DNA]</scope>
    <source>
        <strain evidence="2">BACL4 MAG-120507-bin80</strain>
    </source>
</reference>
<feature type="domain" description="DSBA-like thioredoxin" evidence="1">
    <location>
        <begin position="1"/>
        <end position="171"/>
    </location>
</feature>
<dbReference type="SUPFAM" id="SSF52833">
    <property type="entry name" value="Thioredoxin-like"/>
    <property type="match status" value="1"/>
</dbReference>
<dbReference type="Gene3D" id="3.40.30.10">
    <property type="entry name" value="Glutaredoxin"/>
    <property type="match status" value="1"/>
</dbReference>
<gene>
    <name evidence="2" type="ORF">ABR69_04940</name>
</gene>
<dbReference type="GO" id="GO:0016491">
    <property type="term" value="F:oxidoreductase activity"/>
    <property type="evidence" value="ECO:0007669"/>
    <property type="project" value="InterPro"/>
</dbReference>
<dbReference type="AlphaFoldDB" id="A0A0R2SCA9"/>
<accession>A0A0R2SCA9</accession>
<dbReference type="Proteomes" id="UP000051934">
    <property type="component" value="Unassembled WGS sequence"/>
</dbReference>
<evidence type="ECO:0000259" key="1">
    <source>
        <dbReference type="Pfam" id="PF01323"/>
    </source>
</evidence>
<dbReference type="PANTHER" id="PTHR13887:SF41">
    <property type="entry name" value="THIOREDOXIN SUPERFAMILY PROTEIN"/>
    <property type="match status" value="1"/>
</dbReference>
<comment type="caution">
    <text evidence="2">The sequence shown here is derived from an EMBL/GenBank/DDBJ whole genome shotgun (WGS) entry which is preliminary data.</text>
</comment>
<dbReference type="Pfam" id="PF01323">
    <property type="entry name" value="DSBA"/>
    <property type="match status" value="1"/>
</dbReference>
<organism evidence="2 3">
    <name type="scientific">OM182 bacterium BACL3 MAG-120507-bin80</name>
    <dbReference type="NCBI Taxonomy" id="1655577"/>
    <lineage>
        <taxon>Bacteria</taxon>
        <taxon>Pseudomonadati</taxon>
        <taxon>Pseudomonadota</taxon>
        <taxon>Gammaproteobacteria</taxon>
        <taxon>OMG group</taxon>
        <taxon>OM182 clade</taxon>
    </lineage>
</organism>
<proteinExistence type="predicted"/>
<evidence type="ECO:0000313" key="2">
    <source>
        <dbReference type="EMBL" id="KRO72501.1"/>
    </source>
</evidence>
<protein>
    <recommendedName>
        <fullName evidence="1">DSBA-like thioredoxin domain-containing protein</fullName>
    </recommendedName>
</protein>
<dbReference type="PANTHER" id="PTHR13887">
    <property type="entry name" value="GLUTATHIONE S-TRANSFERASE KAPPA"/>
    <property type="match status" value="1"/>
</dbReference>
<name>A0A0R2SCA9_9GAMM</name>
<dbReference type="InterPro" id="IPR001853">
    <property type="entry name" value="DSBA-like_thioredoxin_dom"/>
</dbReference>
<evidence type="ECO:0000313" key="3">
    <source>
        <dbReference type="Proteomes" id="UP000051934"/>
    </source>
</evidence>
<dbReference type="EMBL" id="LIBB01000064">
    <property type="protein sequence ID" value="KRO72501.1"/>
    <property type="molecule type" value="Genomic_DNA"/>
</dbReference>
<sequence>MEKLKANYPVKTRWVHFPLHPDTPAEGRSLAEMFAGRDIEPIRQRLKNLMAEAGLPYGERTHTYNSRLAQELGAWADTQPGGEAIHDALYRAYFVDAVNISDVDALIEIAEAVGLDGLAARAVLVERSFSAKVDEDWARSRGVGVTGVPTFYANDLVVVGCQPYETLEKFVQHLLAGHEEKS</sequence>
<dbReference type="InterPro" id="IPR036249">
    <property type="entry name" value="Thioredoxin-like_sf"/>
</dbReference>